<keyword evidence="3" id="KW-1185">Reference proteome</keyword>
<dbReference type="SUPFAM" id="SSF51445">
    <property type="entry name" value="(Trans)glycosidases"/>
    <property type="match status" value="1"/>
</dbReference>
<gene>
    <name evidence="2" type="ORF">BP5796_03145</name>
</gene>
<comment type="caution">
    <text evidence="2">The sequence shown here is derived from an EMBL/GenBank/DDBJ whole genome shotgun (WGS) entry which is preliminary data.</text>
</comment>
<accession>A0A3D8SMP1</accession>
<evidence type="ECO:0008006" key="4">
    <source>
        <dbReference type="Google" id="ProtNLM"/>
    </source>
</evidence>
<feature type="signal peptide" evidence="1">
    <location>
        <begin position="1"/>
        <end position="15"/>
    </location>
</feature>
<name>A0A3D8SMP1_9HELO</name>
<dbReference type="Gene3D" id="3.20.20.80">
    <property type="entry name" value="Glycosidases"/>
    <property type="match status" value="1"/>
</dbReference>
<proteinExistence type="predicted"/>
<protein>
    <recommendedName>
        <fullName evidence="4">Glycoside hydrolase family 39 protein</fullName>
    </recommendedName>
</protein>
<evidence type="ECO:0000256" key="1">
    <source>
        <dbReference type="SAM" id="SignalP"/>
    </source>
</evidence>
<keyword evidence="1" id="KW-0732">Signal</keyword>
<dbReference type="InterPro" id="IPR017853">
    <property type="entry name" value="GH"/>
</dbReference>
<sequence>MKLIILVQFVASVLAFPSEKRQSSTNTAVVTLGSNTGSPHHWASGFIYGIPDTLNQIPDHWYTNMGFNYGRAGGAQLGAPARGWIYGRTEYRNRLASFLSNYQTCRKYGAPMILLPHDIWGTDGANSSTKWPGDNGDWADYDLFIKTLMTDLQAAGALDALVFDIWNEPDISLFWPRSIQQWVDLYIRTHKLIRATSFMNSVKISGPSMAFRPLASNAWWTTWLSQIAGNGTVPEQYSYHLEGETNAVDNDPQYTNASLAALLTTYRLPSRQININEYAKFSEQNPAGAAWWISRLERYNFIGLRGNWASGNQLHDLMANLLTKSNPSNYAATDYVSAGEYNVYKYYNLNMTGTRLATSGSTDIALDTYATYASKKVRVLVGSKITATGTWYVKLQGLSRYGLPTSGQLTIQTWGFPGPSVSTPESSYTDLGQYTHTYSGDFLTFPIFQTDITTAWAFEFNTAV</sequence>
<dbReference type="Proteomes" id="UP000256328">
    <property type="component" value="Unassembled WGS sequence"/>
</dbReference>
<evidence type="ECO:0000313" key="2">
    <source>
        <dbReference type="EMBL" id="RDW87451.1"/>
    </source>
</evidence>
<dbReference type="OrthoDB" id="3445803at2759"/>
<dbReference type="EMBL" id="PDLN01000004">
    <property type="protein sequence ID" value="RDW87451.1"/>
    <property type="molecule type" value="Genomic_DNA"/>
</dbReference>
<organism evidence="2 3">
    <name type="scientific">Coleophoma crateriformis</name>
    <dbReference type="NCBI Taxonomy" id="565419"/>
    <lineage>
        <taxon>Eukaryota</taxon>
        <taxon>Fungi</taxon>
        <taxon>Dikarya</taxon>
        <taxon>Ascomycota</taxon>
        <taxon>Pezizomycotina</taxon>
        <taxon>Leotiomycetes</taxon>
        <taxon>Helotiales</taxon>
        <taxon>Dermateaceae</taxon>
        <taxon>Coleophoma</taxon>
    </lineage>
</organism>
<evidence type="ECO:0000313" key="3">
    <source>
        <dbReference type="Proteomes" id="UP000256328"/>
    </source>
</evidence>
<dbReference type="AlphaFoldDB" id="A0A3D8SMP1"/>
<reference evidence="2 3" key="1">
    <citation type="journal article" date="2018" name="IMA Fungus">
        <title>IMA Genome-F 9: Draft genome sequence of Annulohypoxylon stygium, Aspergillus mulundensis, Berkeleyomyces basicola (syn. Thielaviopsis basicola), Ceratocystis smalleyi, two Cercospora beticola strains, Coleophoma cylindrospora, Fusarium fracticaudum, Phialophora cf. hyalina, and Morchella septimelata.</title>
        <authorList>
            <person name="Wingfield B.D."/>
            <person name="Bills G.F."/>
            <person name="Dong Y."/>
            <person name="Huang W."/>
            <person name="Nel W.J."/>
            <person name="Swalarsk-Parry B.S."/>
            <person name="Vaghefi N."/>
            <person name="Wilken P.M."/>
            <person name="An Z."/>
            <person name="de Beer Z.W."/>
            <person name="De Vos L."/>
            <person name="Chen L."/>
            <person name="Duong T.A."/>
            <person name="Gao Y."/>
            <person name="Hammerbacher A."/>
            <person name="Kikkert J.R."/>
            <person name="Li Y."/>
            <person name="Li H."/>
            <person name="Li K."/>
            <person name="Li Q."/>
            <person name="Liu X."/>
            <person name="Ma X."/>
            <person name="Naidoo K."/>
            <person name="Pethybridge S.J."/>
            <person name="Sun J."/>
            <person name="Steenkamp E.T."/>
            <person name="van der Nest M.A."/>
            <person name="van Wyk S."/>
            <person name="Wingfield M.J."/>
            <person name="Xiong C."/>
            <person name="Yue Q."/>
            <person name="Zhang X."/>
        </authorList>
    </citation>
    <scope>NUCLEOTIDE SEQUENCE [LARGE SCALE GENOMIC DNA]</scope>
    <source>
        <strain evidence="2 3">BP5796</strain>
    </source>
</reference>
<feature type="chain" id="PRO_5017795831" description="Glycoside hydrolase family 39 protein" evidence="1">
    <location>
        <begin position="16"/>
        <end position="464"/>
    </location>
</feature>